<dbReference type="Gene3D" id="1.10.630.10">
    <property type="entry name" value="Cytochrome P450"/>
    <property type="match status" value="1"/>
</dbReference>
<dbReference type="EC" id="1.14.14.1" evidence="5"/>
<evidence type="ECO:0000256" key="12">
    <source>
        <dbReference type="ARBA" id="ARBA00023033"/>
    </source>
</evidence>
<evidence type="ECO:0000256" key="13">
    <source>
        <dbReference type="ARBA" id="ARBA00023136"/>
    </source>
</evidence>
<comment type="similarity">
    <text evidence="4">Belongs to the cytochrome P450 family.</text>
</comment>
<keyword evidence="9" id="KW-0492">Microsome</keyword>
<evidence type="ECO:0000256" key="15">
    <source>
        <dbReference type="SAM" id="Phobius"/>
    </source>
</evidence>
<feature type="transmembrane region" description="Helical" evidence="15">
    <location>
        <begin position="6"/>
        <end position="29"/>
    </location>
</feature>
<evidence type="ECO:0000256" key="10">
    <source>
        <dbReference type="ARBA" id="ARBA00023002"/>
    </source>
</evidence>
<evidence type="ECO:0000256" key="14">
    <source>
        <dbReference type="ARBA" id="ARBA00047827"/>
    </source>
</evidence>
<comment type="subcellular location">
    <subcellularLocation>
        <location evidence="3">Endoplasmic reticulum membrane</location>
        <topology evidence="3">Peripheral membrane protein</topology>
    </subcellularLocation>
    <subcellularLocation>
        <location evidence="2">Microsome membrane</location>
        <topology evidence="2">Peripheral membrane protein</topology>
    </subcellularLocation>
</comment>
<evidence type="ECO:0000256" key="3">
    <source>
        <dbReference type="ARBA" id="ARBA00004406"/>
    </source>
</evidence>
<proteinExistence type="inferred from homology"/>
<evidence type="ECO:0000256" key="4">
    <source>
        <dbReference type="ARBA" id="ARBA00010617"/>
    </source>
</evidence>
<keyword evidence="12" id="KW-0503">Monooxygenase</keyword>
<feature type="non-terminal residue" evidence="16">
    <location>
        <position position="403"/>
    </location>
</feature>
<dbReference type="OrthoDB" id="2789670at2759"/>
<keyword evidence="10" id="KW-0560">Oxidoreductase</keyword>
<evidence type="ECO:0000256" key="8">
    <source>
        <dbReference type="ARBA" id="ARBA00022824"/>
    </source>
</evidence>
<keyword evidence="15" id="KW-1133">Transmembrane helix</keyword>
<dbReference type="PANTHER" id="PTHR24292:SF104">
    <property type="entry name" value="CYTOCHROME P450 308A1-RELATED"/>
    <property type="match status" value="1"/>
</dbReference>
<evidence type="ECO:0000256" key="11">
    <source>
        <dbReference type="ARBA" id="ARBA00023004"/>
    </source>
</evidence>
<dbReference type="PRINTS" id="PR00464">
    <property type="entry name" value="EP450II"/>
</dbReference>
<evidence type="ECO:0000256" key="9">
    <source>
        <dbReference type="ARBA" id="ARBA00022848"/>
    </source>
</evidence>
<dbReference type="EMBL" id="GDQN01005882">
    <property type="protein sequence ID" value="JAT85172.1"/>
    <property type="molecule type" value="Transcribed_RNA"/>
</dbReference>
<reference evidence="16" key="1">
    <citation type="submission" date="2015-09" db="EMBL/GenBank/DDBJ databases">
        <title>De novo assembly of Pectinophora gossypiella (Pink Bollworm) gut transcriptome.</title>
        <authorList>
            <person name="Tassone E.E."/>
        </authorList>
    </citation>
    <scope>NUCLEOTIDE SEQUENCE</scope>
</reference>
<keyword evidence="15" id="KW-0812">Transmembrane</keyword>
<dbReference type="PANTHER" id="PTHR24292">
    <property type="entry name" value="CYTOCHROME P450"/>
    <property type="match status" value="1"/>
</dbReference>
<evidence type="ECO:0000256" key="2">
    <source>
        <dbReference type="ARBA" id="ARBA00004174"/>
    </source>
</evidence>
<feature type="non-terminal residue" evidence="16">
    <location>
        <position position="1"/>
    </location>
</feature>
<keyword evidence="11" id="KW-0408">Iron</keyword>
<dbReference type="GO" id="GO:0020037">
    <property type="term" value="F:heme binding"/>
    <property type="evidence" value="ECO:0007669"/>
    <property type="project" value="InterPro"/>
</dbReference>
<evidence type="ECO:0000256" key="5">
    <source>
        <dbReference type="ARBA" id="ARBA00012109"/>
    </source>
</evidence>
<dbReference type="GO" id="GO:0005789">
    <property type="term" value="C:endoplasmic reticulum membrane"/>
    <property type="evidence" value="ECO:0007669"/>
    <property type="project" value="UniProtKB-SubCell"/>
</dbReference>
<keyword evidence="13 15" id="KW-0472">Membrane</keyword>
<dbReference type="InterPro" id="IPR001128">
    <property type="entry name" value="Cyt_P450"/>
</dbReference>
<evidence type="ECO:0000256" key="1">
    <source>
        <dbReference type="ARBA" id="ARBA00001971"/>
    </source>
</evidence>
<dbReference type="GO" id="GO:0005506">
    <property type="term" value="F:iron ion binding"/>
    <property type="evidence" value="ECO:0007669"/>
    <property type="project" value="InterPro"/>
</dbReference>
<dbReference type="CDD" id="cd11056">
    <property type="entry name" value="CYP6-like"/>
    <property type="match status" value="1"/>
</dbReference>
<dbReference type="Pfam" id="PF00067">
    <property type="entry name" value="p450"/>
    <property type="match status" value="1"/>
</dbReference>
<dbReference type="InterPro" id="IPR050476">
    <property type="entry name" value="Insect_CytP450_Detox"/>
</dbReference>
<comment type="catalytic activity">
    <reaction evidence="14">
        <text>an organic molecule + reduced [NADPH--hemoprotein reductase] + O2 = an alcohol + oxidized [NADPH--hemoprotein reductase] + H2O + H(+)</text>
        <dbReference type="Rhea" id="RHEA:17149"/>
        <dbReference type="Rhea" id="RHEA-COMP:11964"/>
        <dbReference type="Rhea" id="RHEA-COMP:11965"/>
        <dbReference type="ChEBI" id="CHEBI:15377"/>
        <dbReference type="ChEBI" id="CHEBI:15378"/>
        <dbReference type="ChEBI" id="CHEBI:15379"/>
        <dbReference type="ChEBI" id="CHEBI:30879"/>
        <dbReference type="ChEBI" id="CHEBI:57618"/>
        <dbReference type="ChEBI" id="CHEBI:58210"/>
        <dbReference type="ChEBI" id="CHEBI:142491"/>
        <dbReference type="EC" id="1.14.14.1"/>
    </reaction>
</comment>
<dbReference type="AlphaFoldDB" id="A0A1E1WDU4"/>
<name>A0A1E1WDU4_PECGO</name>
<dbReference type="SUPFAM" id="SSF48264">
    <property type="entry name" value="Cytochrome P450"/>
    <property type="match status" value="1"/>
</dbReference>
<dbReference type="GO" id="GO:0016712">
    <property type="term" value="F:oxidoreductase activity, acting on paired donors, with incorporation or reduction of molecular oxygen, reduced flavin or flavoprotein as one donor, and incorporation of one atom of oxygen"/>
    <property type="evidence" value="ECO:0007669"/>
    <property type="project" value="UniProtKB-EC"/>
</dbReference>
<accession>A0A1E1WDU4</accession>
<keyword evidence="8" id="KW-0256">Endoplasmic reticulum</keyword>
<evidence type="ECO:0000313" key="16">
    <source>
        <dbReference type="EMBL" id="JAT85172.1"/>
    </source>
</evidence>
<keyword evidence="6" id="KW-0349">Heme</keyword>
<protein>
    <recommendedName>
        <fullName evidence="5">unspecific monooxygenase</fullName>
        <ecNumber evidence="5">1.14.14.1</ecNumber>
    </recommendedName>
</protein>
<organism evidence="16">
    <name type="scientific">Pectinophora gossypiella</name>
    <name type="common">Cotton pink bollworm</name>
    <name type="synonym">Depressaria gossypiella</name>
    <dbReference type="NCBI Taxonomy" id="13191"/>
    <lineage>
        <taxon>Eukaryota</taxon>
        <taxon>Metazoa</taxon>
        <taxon>Ecdysozoa</taxon>
        <taxon>Arthropoda</taxon>
        <taxon>Hexapoda</taxon>
        <taxon>Insecta</taxon>
        <taxon>Pterygota</taxon>
        <taxon>Neoptera</taxon>
        <taxon>Endopterygota</taxon>
        <taxon>Lepidoptera</taxon>
        <taxon>Glossata</taxon>
        <taxon>Ditrysia</taxon>
        <taxon>Gelechioidea</taxon>
        <taxon>Gelechiidae</taxon>
        <taxon>Apatetrinae</taxon>
        <taxon>Pectinophora</taxon>
    </lineage>
</organism>
<gene>
    <name evidence="16" type="ORF">g.1421</name>
</gene>
<dbReference type="InterPro" id="IPR002402">
    <property type="entry name" value="Cyt_P450_E_grp-II"/>
</dbReference>
<sequence>INTNLGNIMAVVLLVLLSVLSVLIALYTLSKWKYDYWEKKKVPHPKPAALFGNYGPFIKVKKYYGHMVQDICRQFPNEPYVGAYFGTEPTLIVQDPELIKLITTKDFLYFYGREISKYTDKETLTRNLFFTHGDRWKLIRQNTSPLFTGSKIKGMFPLVEKCTRTFESLLESKTKMSNVLEVRALMGRYTMDCIGSCGFGIEFNTMDDNVKDNNFRKMGDMIFEISKARGFALTVRSVWPAVFYGLGFSVFPSTISKFFHNLLLKVFEQRQYKPTSRNDFVDMLLNLKQQEILTSESMMTREKVTMKIDDEWLVAQCVVFFAAGFETTSSASSFILFELAKNQVAQQRAYEEVKEYLSKREGRIGFDCVTELPYLEACTEEALRLYPGLGVLTREVMEDYTLP</sequence>
<evidence type="ECO:0000256" key="6">
    <source>
        <dbReference type="ARBA" id="ARBA00022617"/>
    </source>
</evidence>
<keyword evidence="7" id="KW-0479">Metal-binding</keyword>
<dbReference type="InterPro" id="IPR036396">
    <property type="entry name" value="Cyt_P450_sf"/>
</dbReference>
<evidence type="ECO:0000256" key="7">
    <source>
        <dbReference type="ARBA" id="ARBA00022723"/>
    </source>
</evidence>
<comment type="cofactor">
    <cofactor evidence="1">
        <name>heme</name>
        <dbReference type="ChEBI" id="CHEBI:30413"/>
    </cofactor>
</comment>